<gene>
    <name evidence="2" type="ORF">K503DRAFT_732492</name>
</gene>
<dbReference type="OrthoDB" id="10259742at2759"/>
<name>A0A1B7NE62_9AGAM</name>
<protein>
    <recommendedName>
        <fullName evidence="4">Metal-dependent hydrolase</fullName>
    </recommendedName>
</protein>
<keyword evidence="1" id="KW-1133">Transmembrane helix</keyword>
<dbReference type="AlphaFoldDB" id="A0A1B7NE62"/>
<evidence type="ECO:0000313" key="2">
    <source>
        <dbReference type="EMBL" id="OAX43044.1"/>
    </source>
</evidence>
<dbReference type="Proteomes" id="UP000092154">
    <property type="component" value="Unassembled WGS sequence"/>
</dbReference>
<evidence type="ECO:0000313" key="3">
    <source>
        <dbReference type="Proteomes" id="UP000092154"/>
    </source>
</evidence>
<dbReference type="InParanoid" id="A0A1B7NE62"/>
<keyword evidence="3" id="KW-1185">Reference proteome</keyword>
<reference evidence="2 3" key="1">
    <citation type="submission" date="2016-06" db="EMBL/GenBank/DDBJ databases">
        <title>Comparative genomics of the ectomycorrhizal sister species Rhizopogon vinicolor and Rhizopogon vesiculosus (Basidiomycota: Boletales) reveals a divergence of the mating type B locus.</title>
        <authorList>
            <consortium name="DOE Joint Genome Institute"/>
            <person name="Mujic A.B."/>
            <person name="Kuo A."/>
            <person name="Tritt A."/>
            <person name="Lipzen A."/>
            <person name="Chen C."/>
            <person name="Johnson J."/>
            <person name="Sharma A."/>
            <person name="Barry K."/>
            <person name="Grigoriev I.V."/>
            <person name="Spatafora J.W."/>
        </authorList>
    </citation>
    <scope>NUCLEOTIDE SEQUENCE [LARGE SCALE GENOMIC DNA]</scope>
    <source>
        <strain evidence="2 3">AM-OR11-026</strain>
    </source>
</reference>
<evidence type="ECO:0008006" key="4">
    <source>
        <dbReference type="Google" id="ProtNLM"/>
    </source>
</evidence>
<evidence type="ECO:0000256" key="1">
    <source>
        <dbReference type="SAM" id="Phobius"/>
    </source>
</evidence>
<feature type="transmembrane region" description="Helical" evidence="1">
    <location>
        <begin position="140"/>
        <end position="164"/>
    </location>
</feature>
<organism evidence="2 3">
    <name type="scientific">Rhizopogon vinicolor AM-OR11-026</name>
    <dbReference type="NCBI Taxonomy" id="1314800"/>
    <lineage>
        <taxon>Eukaryota</taxon>
        <taxon>Fungi</taxon>
        <taxon>Dikarya</taxon>
        <taxon>Basidiomycota</taxon>
        <taxon>Agaricomycotina</taxon>
        <taxon>Agaricomycetes</taxon>
        <taxon>Agaricomycetidae</taxon>
        <taxon>Boletales</taxon>
        <taxon>Suillineae</taxon>
        <taxon>Rhizopogonaceae</taxon>
        <taxon>Rhizopogon</taxon>
    </lineage>
</organism>
<keyword evidence="1" id="KW-0472">Membrane</keyword>
<proteinExistence type="predicted"/>
<accession>A0A1B7NE62</accession>
<keyword evidence="1" id="KW-0812">Transmembrane</keyword>
<feature type="transmembrane region" description="Helical" evidence="1">
    <location>
        <begin position="20"/>
        <end position="43"/>
    </location>
</feature>
<sequence>MWIAHFAPGLVAKPFAPGIPLWLLALAGALPDATFFTLSLLGLESFSVDKGLMSRGCFPYATNYPFSHSLLGMAVLGVAVATAYTFTTERKVSAKDEAILLAVTLSHFLLEVPSHREGKDVKITPMDSTHLGAGMFDHPVALFLTESALFLGALWVYTTFAPIATRVGYKRHEERLWGIAAFLLAQQAHFCFGPAPTMETRWIHAPTFLSEILLDSWLIGKLEG</sequence>
<feature type="transmembrane region" description="Helical" evidence="1">
    <location>
        <begin position="64"/>
        <end position="86"/>
    </location>
</feature>
<dbReference type="EMBL" id="KV448145">
    <property type="protein sequence ID" value="OAX43044.1"/>
    <property type="molecule type" value="Genomic_DNA"/>
</dbReference>